<dbReference type="RefSeq" id="WP_317944492.1">
    <property type="nucleotide sequence ID" value="NZ_JAUBDI010000010.1"/>
</dbReference>
<accession>A0ABU4GA49</accession>
<comment type="caution">
    <text evidence="1">The sequence shown here is derived from an EMBL/GenBank/DDBJ whole genome shotgun (WGS) entry which is preliminary data.</text>
</comment>
<sequence>MKKNTLSIISSTELNLLIYLDAIIEKKKFPGIECNVDQKVYQEIKKKITDTWNHIIAESEQFNSIGRYDEIINSIFGSVPQNFTLFQSMVV</sequence>
<organism evidence="1 2">
    <name type="scientific">Sporosarcina saromensis</name>
    <dbReference type="NCBI Taxonomy" id="359365"/>
    <lineage>
        <taxon>Bacteria</taxon>
        <taxon>Bacillati</taxon>
        <taxon>Bacillota</taxon>
        <taxon>Bacilli</taxon>
        <taxon>Bacillales</taxon>
        <taxon>Caryophanaceae</taxon>
        <taxon>Sporosarcina</taxon>
    </lineage>
</organism>
<evidence type="ECO:0000313" key="1">
    <source>
        <dbReference type="EMBL" id="MDW0113871.1"/>
    </source>
</evidence>
<dbReference type="EMBL" id="JAUBDI010000010">
    <property type="protein sequence ID" value="MDW0113871.1"/>
    <property type="molecule type" value="Genomic_DNA"/>
</dbReference>
<evidence type="ECO:0000313" key="2">
    <source>
        <dbReference type="Proteomes" id="UP001282284"/>
    </source>
</evidence>
<proteinExistence type="predicted"/>
<reference evidence="1 2" key="1">
    <citation type="submission" date="2023-06" db="EMBL/GenBank/DDBJ databases">
        <title>Sporosarcina sp. nov., isolated from Korean traditional fermented seafood 'Jeotgal'.</title>
        <authorList>
            <person name="Yang A.I."/>
            <person name="Shin N.-R."/>
        </authorList>
    </citation>
    <scope>NUCLEOTIDE SEQUENCE [LARGE SCALE GENOMIC DNA]</scope>
    <source>
        <strain evidence="1 2">KCTC13119</strain>
    </source>
</reference>
<name>A0ABU4GA49_9BACL</name>
<dbReference type="Proteomes" id="UP001282284">
    <property type="component" value="Unassembled WGS sequence"/>
</dbReference>
<gene>
    <name evidence="1" type="ORF">QT711_11795</name>
</gene>
<protein>
    <submittedName>
        <fullName evidence="1">Uncharacterized protein</fullName>
    </submittedName>
</protein>
<keyword evidence="2" id="KW-1185">Reference proteome</keyword>